<name>A0A9P0GLF7_PHACE</name>
<dbReference type="PANTHER" id="PTHR11362">
    <property type="entry name" value="PHOSPHATIDYLETHANOLAMINE-BINDING PROTEIN"/>
    <property type="match status" value="1"/>
</dbReference>
<evidence type="ECO:0000256" key="5">
    <source>
        <dbReference type="ARBA" id="ARBA00023128"/>
    </source>
</evidence>
<dbReference type="InterPro" id="IPR036610">
    <property type="entry name" value="PEBP-like_sf"/>
</dbReference>
<keyword evidence="11" id="KW-1185">Reference proteome</keyword>
<keyword evidence="5" id="KW-0496">Mitochondrion</keyword>
<evidence type="ECO:0000256" key="8">
    <source>
        <dbReference type="ARBA" id="ARBA00039444"/>
    </source>
</evidence>
<dbReference type="EMBL" id="OU896719">
    <property type="protein sequence ID" value="CAH1119559.1"/>
    <property type="molecule type" value="Genomic_DNA"/>
</dbReference>
<evidence type="ECO:0000256" key="7">
    <source>
        <dbReference type="ARBA" id="ARBA00038016"/>
    </source>
</evidence>
<evidence type="ECO:0000256" key="9">
    <source>
        <dbReference type="ARBA" id="ARBA00041206"/>
    </source>
</evidence>
<keyword evidence="6" id="KW-0687">Ribonucleoprotein</keyword>
<dbReference type="PANTHER" id="PTHR11362:SF133">
    <property type="entry name" value="LARGE RIBOSOMAL SUBUNIT PROTEIN ML38"/>
    <property type="match status" value="1"/>
</dbReference>
<sequence>MASSFWKLYNTNITGNISSSLCGSIRNGHHLRGKPPGIAKSLEQKLSEKNYLNPAIYFKVDIGLPPPRLSRSKVLDERLKYLKEQRKNPMLEKLAGTKQLIVNMEDVDKEWITTAGPLQIKGIAEHYGVFEHLFGDAYFYPRVPVNISFDTGDGEIPVYFGNVIKPKQASRKPKVSYDSDSNDLWTLILTNPDGHFTENEREYVHWFVANIPGNNIDKGETIVEYLQPFPPKGTGYHRHIFILYKQEKKLDFSFFKREGQCLTLSERTFHTYDFYKNLQEDITPAGLAFFQADWDSSLKKFYHDTLDMKEPVFEYDFLPPYIKKQKWFPKKEPFNLYMDKYRDPKQINKEFLMRKMKNVHPFKAPPPPLPFPNAVFFDGYVPSWLKLEMKKSRLKWGRINDIE</sequence>
<dbReference type="InterPro" id="IPR008914">
    <property type="entry name" value="PEBP"/>
</dbReference>
<reference evidence="10" key="1">
    <citation type="submission" date="2022-01" db="EMBL/GenBank/DDBJ databases">
        <authorList>
            <person name="King R."/>
        </authorList>
    </citation>
    <scope>NUCLEOTIDE SEQUENCE</scope>
</reference>
<gene>
    <name evidence="10" type="ORF">PHAECO_LOCUS3601</name>
</gene>
<keyword evidence="2" id="KW-0809">Transit peptide</keyword>
<dbReference type="InterPro" id="IPR035810">
    <property type="entry name" value="PEBP_euk"/>
</dbReference>
<evidence type="ECO:0000256" key="6">
    <source>
        <dbReference type="ARBA" id="ARBA00023274"/>
    </source>
</evidence>
<comment type="subcellular location">
    <subcellularLocation>
        <location evidence="1">Mitochondrion</location>
    </subcellularLocation>
</comment>
<dbReference type="Pfam" id="PF01161">
    <property type="entry name" value="PBP"/>
    <property type="match status" value="1"/>
</dbReference>
<dbReference type="OrthoDB" id="2153661at2759"/>
<dbReference type="Proteomes" id="UP001153737">
    <property type="component" value="Chromosome 13"/>
</dbReference>
<evidence type="ECO:0000313" key="11">
    <source>
        <dbReference type="Proteomes" id="UP001153737"/>
    </source>
</evidence>
<dbReference type="GO" id="GO:0005762">
    <property type="term" value="C:mitochondrial large ribosomal subunit"/>
    <property type="evidence" value="ECO:0007669"/>
    <property type="project" value="TreeGrafter"/>
</dbReference>
<evidence type="ECO:0000256" key="1">
    <source>
        <dbReference type="ARBA" id="ARBA00004173"/>
    </source>
</evidence>
<protein>
    <recommendedName>
        <fullName evidence="8">Large ribosomal subunit protein mL38</fullName>
    </recommendedName>
    <alternativeName>
        <fullName evidence="9">39S ribosomal protein L38, mitochondrial</fullName>
    </alternativeName>
</protein>
<proteinExistence type="inferred from homology"/>
<organism evidence="10 11">
    <name type="scientific">Phaedon cochleariae</name>
    <name type="common">Mustard beetle</name>
    <dbReference type="NCBI Taxonomy" id="80249"/>
    <lineage>
        <taxon>Eukaryota</taxon>
        <taxon>Metazoa</taxon>
        <taxon>Ecdysozoa</taxon>
        <taxon>Arthropoda</taxon>
        <taxon>Hexapoda</taxon>
        <taxon>Insecta</taxon>
        <taxon>Pterygota</taxon>
        <taxon>Neoptera</taxon>
        <taxon>Endopterygota</taxon>
        <taxon>Coleoptera</taxon>
        <taxon>Polyphaga</taxon>
        <taxon>Cucujiformia</taxon>
        <taxon>Chrysomeloidea</taxon>
        <taxon>Chrysomelidae</taxon>
        <taxon>Chrysomelinae</taxon>
        <taxon>Chrysomelini</taxon>
        <taxon>Phaedon</taxon>
    </lineage>
</organism>
<evidence type="ECO:0000256" key="4">
    <source>
        <dbReference type="ARBA" id="ARBA00023054"/>
    </source>
</evidence>
<comment type="similarity">
    <text evidence="7">Belongs to the phosphatidylethanolamine-binding protein family. Mitochondrion-specific ribosomal protein mL38 subfamily.</text>
</comment>
<dbReference type="AlphaFoldDB" id="A0A9P0GLF7"/>
<dbReference type="CDD" id="cd00866">
    <property type="entry name" value="PEBP_euk"/>
    <property type="match status" value="1"/>
</dbReference>
<dbReference type="Gene3D" id="3.90.280.10">
    <property type="entry name" value="PEBP-like"/>
    <property type="match status" value="1"/>
</dbReference>
<accession>A0A9P0GLF7</accession>
<evidence type="ECO:0000313" key="10">
    <source>
        <dbReference type="EMBL" id="CAH1119559.1"/>
    </source>
</evidence>
<keyword evidence="3" id="KW-0689">Ribosomal protein</keyword>
<keyword evidence="4" id="KW-0175">Coiled coil</keyword>
<dbReference type="SUPFAM" id="SSF49777">
    <property type="entry name" value="PEBP-like"/>
    <property type="match status" value="1"/>
</dbReference>
<dbReference type="GO" id="GO:0005743">
    <property type="term" value="C:mitochondrial inner membrane"/>
    <property type="evidence" value="ECO:0007669"/>
    <property type="project" value="UniProtKB-ARBA"/>
</dbReference>
<evidence type="ECO:0000256" key="3">
    <source>
        <dbReference type="ARBA" id="ARBA00022980"/>
    </source>
</evidence>
<reference evidence="10" key="2">
    <citation type="submission" date="2022-10" db="EMBL/GenBank/DDBJ databases">
        <authorList>
            <consortium name="ENA_rothamsted_submissions"/>
            <consortium name="culmorum"/>
            <person name="King R."/>
        </authorList>
    </citation>
    <scope>NUCLEOTIDE SEQUENCE</scope>
</reference>
<dbReference type="FunFam" id="3.90.280.10:FF:000002">
    <property type="entry name" value="39S ribosomal protein L38, mitochondrial"/>
    <property type="match status" value="1"/>
</dbReference>
<evidence type="ECO:0000256" key="2">
    <source>
        <dbReference type="ARBA" id="ARBA00022946"/>
    </source>
</evidence>